<keyword evidence="2" id="KW-1185">Reference proteome</keyword>
<reference evidence="1 2" key="1">
    <citation type="submission" date="2014-08" db="EMBL/GenBank/DDBJ databases">
        <title>Genome sequence of Tetragenococcus muriaticus.</title>
        <authorList>
            <person name="Chuea-nongthon C."/>
            <person name="Rodtong S."/>
            <person name="Yongsawatdigul J."/>
            <person name="Steele J.L."/>
            <person name="Liu X.-y."/>
            <person name="Speers J."/>
            <person name="Glasner J.D."/>
            <person name="Neeno-Eckwall E.C."/>
        </authorList>
    </citation>
    <scope>NUCLEOTIDE SEQUENCE [LARGE SCALE GENOMIC DNA]</scope>
    <source>
        <strain evidence="1 2">3MR10-3</strain>
    </source>
</reference>
<evidence type="ECO:0000313" key="2">
    <source>
        <dbReference type="Proteomes" id="UP000029381"/>
    </source>
</evidence>
<sequence length="55" mass="6372">MYVVKVFHGYINKDGHRTRDKTPTNLLLFSTREESEHFADKIGGHAKKLKEVSKN</sequence>
<name>A0A091C9I4_9ENTE</name>
<organism evidence="1 2">
    <name type="scientific">Tetragenococcus muriaticus 3MR10-3</name>
    <dbReference type="NCBI Taxonomy" id="1302648"/>
    <lineage>
        <taxon>Bacteria</taxon>
        <taxon>Bacillati</taxon>
        <taxon>Bacillota</taxon>
        <taxon>Bacilli</taxon>
        <taxon>Lactobacillales</taxon>
        <taxon>Enterococcaceae</taxon>
        <taxon>Tetragenococcus</taxon>
    </lineage>
</organism>
<accession>A0A091C9I4</accession>
<comment type="caution">
    <text evidence="1">The sequence shown here is derived from an EMBL/GenBank/DDBJ whole genome shotgun (WGS) entry which is preliminary data.</text>
</comment>
<dbReference type="AlphaFoldDB" id="A0A091C9I4"/>
<gene>
    <name evidence="1" type="ORF">TMU3MR103_0224</name>
</gene>
<dbReference type="EMBL" id="JPVT01000022">
    <property type="protein sequence ID" value="KFN92952.1"/>
    <property type="molecule type" value="Genomic_DNA"/>
</dbReference>
<dbReference type="Proteomes" id="UP000029381">
    <property type="component" value="Unassembled WGS sequence"/>
</dbReference>
<evidence type="ECO:0000313" key="1">
    <source>
        <dbReference type="EMBL" id="KFN92952.1"/>
    </source>
</evidence>
<dbReference type="RefSeq" id="WP_169357988.1">
    <property type="nucleotide sequence ID" value="NZ_JPVT01000022.1"/>
</dbReference>
<proteinExistence type="predicted"/>
<protein>
    <submittedName>
        <fullName evidence="1">Uncharacterized protein</fullName>
    </submittedName>
</protein>
<dbReference type="PATRIC" id="fig|1302648.3.peg.210"/>